<protein>
    <submittedName>
        <fullName evidence="2">Uncharacterized protein</fullName>
    </submittedName>
</protein>
<name>A0A251XHH0_CLAMM</name>
<proteinExistence type="predicted"/>
<sequence length="75" mass="7724">MVLGGATADLGVRAGAEARVISRPTSSLTSASLMSSACASVLIAMNSTPRRPSSIMRFTAFTPPPPMPTTLMTAR</sequence>
<dbReference type="EMBL" id="MDHH01000002">
    <property type="protein sequence ID" value="OUE02617.1"/>
    <property type="molecule type" value="Genomic_DNA"/>
</dbReference>
<dbReference type="AlphaFoldDB" id="A0A251XHH0"/>
<evidence type="ECO:0000313" key="3">
    <source>
        <dbReference type="Proteomes" id="UP000195062"/>
    </source>
</evidence>
<dbReference type="Proteomes" id="UP000195062">
    <property type="component" value="Unassembled WGS sequence"/>
</dbReference>
<evidence type="ECO:0000313" key="2">
    <source>
        <dbReference type="EMBL" id="OUE02617.1"/>
    </source>
</evidence>
<comment type="caution">
    <text evidence="2">The sequence shown here is derived from an EMBL/GenBank/DDBJ whole genome shotgun (WGS) entry which is preliminary data.</text>
</comment>
<keyword evidence="3" id="KW-1185">Reference proteome</keyword>
<evidence type="ECO:0000256" key="1">
    <source>
        <dbReference type="SAM" id="MobiDB-lite"/>
    </source>
</evidence>
<feature type="region of interest" description="Disordered" evidence="1">
    <location>
        <begin position="55"/>
        <end position="75"/>
    </location>
</feature>
<reference evidence="2 3" key="1">
    <citation type="submission" date="2016-08" db="EMBL/GenBank/DDBJ databases">
        <title>Genome sequence of Clavibacter michiganensis subsp. michiganensis strain CASJ007.</title>
        <authorList>
            <person name="Thapa S.P."/>
            <person name="Coaker G."/>
        </authorList>
    </citation>
    <scope>NUCLEOTIDE SEQUENCE [LARGE SCALE GENOMIC DNA]</scope>
    <source>
        <strain evidence="2">CASJ007</strain>
    </source>
</reference>
<organism evidence="2 3">
    <name type="scientific">Clavibacter michiganensis subsp. michiganensis</name>
    <dbReference type="NCBI Taxonomy" id="33013"/>
    <lineage>
        <taxon>Bacteria</taxon>
        <taxon>Bacillati</taxon>
        <taxon>Actinomycetota</taxon>
        <taxon>Actinomycetes</taxon>
        <taxon>Micrococcales</taxon>
        <taxon>Microbacteriaceae</taxon>
        <taxon>Clavibacter</taxon>
    </lineage>
</organism>
<gene>
    <name evidence="2" type="ORF">CMMCAS07_11405</name>
</gene>
<accession>A0A251XHH0</accession>